<accession>A0A8B7YLI9</accession>
<sequence>MERALGVELGSDINKQLIHPGKGELSDYRDGTKIYFYYKVTKCNDERTVLDDNRLQKKPFELITGKQFKLDVWEKCLKTMRDGEVAEFTVAPSELTTFAPVMKKLRDIAKGTVATPEGGHCCGMAQMNQSGLGYPDLDEFLKQPEPLRFTFEVVRIEEEGQYRKESWAMSHAEKRAALPLLREEGNRLYNAKQYAAAAQKYAEALGCLENLLLHEQPNSPEWLATDDMRIPFLLNFAQCKLMLQDYYQVIEHTTTVLTKEETNVKALYRRAKAYAACWDFSQSRKDFKMALELDPSLGAAIRKEFRLLEEAEKKKDEEDKVKMKAVFERFSE</sequence>
<keyword evidence="7" id="KW-1185">Reference proteome</keyword>
<dbReference type="Pfam" id="PF23322">
    <property type="entry name" value="PPIase_AIP"/>
    <property type="match status" value="1"/>
</dbReference>
<dbReference type="KEGG" id="aplc:110980708"/>
<proteinExistence type="predicted"/>
<evidence type="ECO:0000313" key="8">
    <source>
        <dbReference type="RefSeq" id="XP_022093310.1"/>
    </source>
</evidence>
<dbReference type="Gene3D" id="3.10.50.40">
    <property type="match status" value="1"/>
</dbReference>
<dbReference type="FunFam" id="1.25.40.10:FF:000052">
    <property type="entry name" value="Aryl-hydrocarbon-interacting protein-like 1"/>
    <property type="match status" value="1"/>
</dbReference>
<dbReference type="SMART" id="SM00028">
    <property type="entry name" value="TPR"/>
    <property type="match status" value="2"/>
</dbReference>
<evidence type="ECO:0000256" key="4">
    <source>
        <dbReference type="ARBA" id="ARBA00022803"/>
    </source>
</evidence>
<protein>
    <submittedName>
        <fullName evidence="8">AH receptor-interacting protein-like</fullName>
    </submittedName>
</protein>
<dbReference type="GO" id="GO:0005737">
    <property type="term" value="C:cytoplasm"/>
    <property type="evidence" value="ECO:0007669"/>
    <property type="project" value="UniProtKB-SubCell"/>
</dbReference>
<evidence type="ECO:0000313" key="7">
    <source>
        <dbReference type="Proteomes" id="UP000694845"/>
    </source>
</evidence>
<gene>
    <name evidence="8" type="primary">LOC110980708</name>
</gene>
<feature type="repeat" description="TPR" evidence="5">
    <location>
        <begin position="264"/>
        <end position="297"/>
    </location>
</feature>
<comment type="subcellular location">
    <subcellularLocation>
        <location evidence="1">Cytoplasm</location>
    </subcellularLocation>
</comment>
<keyword evidence="3" id="KW-0677">Repeat</keyword>
<dbReference type="InterPro" id="IPR039663">
    <property type="entry name" value="AIP/AIPL1/TTC9"/>
</dbReference>
<dbReference type="InterPro" id="IPR011990">
    <property type="entry name" value="TPR-like_helical_dom_sf"/>
</dbReference>
<dbReference type="GeneID" id="110980708"/>
<dbReference type="InterPro" id="IPR046357">
    <property type="entry name" value="PPIase_dom_sf"/>
</dbReference>
<dbReference type="PROSITE" id="PS50005">
    <property type="entry name" value="TPR"/>
    <property type="match status" value="1"/>
</dbReference>
<evidence type="ECO:0000256" key="1">
    <source>
        <dbReference type="ARBA" id="ARBA00004496"/>
    </source>
</evidence>
<dbReference type="SUPFAM" id="SSF54534">
    <property type="entry name" value="FKBP-like"/>
    <property type="match status" value="1"/>
</dbReference>
<evidence type="ECO:0000256" key="2">
    <source>
        <dbReference type="ARBA" id="ARBA00022490"/>
    </source>
</evidence>
<organism evidence="7 8">
    <name type="scientific">Acanthaster planci</name>
    <name type="common">Crown-of-thorns starfish</name>
    <dbReference type="NCBI Taxonomy" id="133434"/>
    <lineage>
        <taxon>Eukaryota</taxon>
        <taxon>Metazoa</taxon>
        <taxon>Echinodermata</taxon>
        <taxon>Eleutherozoa</taxon>
        <taxon>Asterozoa</taxon>
        <taxon>Asteroidea</taxon>
        <taxon>Valvatacea</taxon>
        <taxon>Valvatida</taxon>
        <taxon>Acanthasteridae</taxon>
        <taxon>Acanthaster</taxon>
    </lineage>
</organism>
<dbReference type="SUPFAM" id="SSF48452">
    <property type="entry name" value="TPR-like"/>
    <property type="match status" value="1"/>
</dbReference>
<dbReference type="PANTHER" id="PTHR11242:SF0">
    <property type="entry name" value="TPR_REGION DOMAIN-CONTAINING PROTEIN"/>
    <property type="match status" value="1"/>
</dbReference>
<keyword evidence="4 5" id="KW-0802">TPR repeat</keyword>
<reference evidence="8" key="1">
    <citation type="submission" date="2025-08" db="UniProtKB">
        <authorList>
            <consortium name="RefSeq"/>
        </authorList>
    </citation>
    <scope>IDENTIFICATION</scope>
</reference>
<evidence type="ECO:0000256" key="5">
    <source>
        <dbReference type="PROSITE-ProRule" id="PRU00339"/>
    </source>
</evidence>
<dbReference type="Gene3D" id="1.25.40.10">
    <property type="entry name" value="Tetratricopeptide repeat domain"/>
    <property type="match status" value="1"/>
</dbReference>
<feature type="domain" description="AIP/AIPL N-terminal FKBP-type PPIase" evidence="6">
    <location>
        <begin position="27"/>
        <end position="155"/>
    </location>
</feature>
<keyword evidence="2" id="KW-0963">Cytoplasm</keyword>
<dbReference type="GO" id="GO:0003755">
    <property type="term" value="F:peptidyl-prolyl cis-trans isomerase activity"/>
    <property type="evidence" value="ECO:0007669"/>
    <property type="project" value="InterPro"/>
</dbReference>
<name>A0A8B7YLI9_ACAPL</name>
<dbReference type="Proteomes" id="UP000694845">
    <property type="component" value="Unplaced"/>
</dbReference>
<evidence type="ECO:0000256" key="3">
    <source>
        <dbReference type="ARBA" id="ARBA00022737"/>
    </source>
</evidence>
<dbReference type="AlphaFoldDB" id="A0A8B7YLI9"/>
<dbReference type="PANTHER" id="PTHR11242">
    <property type="entry name" value="ARYL HYDROCARBON RECEPTOR INTERACTING PROTEIN RELATED"/>
    <property type="match status" value="1"/>
</dbReference>
<dbReference type="OrthoDB" id="5829758at2759"/>
<dbReference type="OMA" id="QQHERNV"/>
<dbReference type="InterPro" id="IPR019734">
    <property type="entry name" value="TPR_rpt"/>
</dbReference>
<dbReference type="InterPro" id="IPR056277">
    <property type="entry name" value="PPIase_AIP"/>
</dbReference>
<evidence type="ECO:0000259" key="6">
    <source>
        <dbReference type="Pfam" id="PF23322"/>
    </source>
</evidence>
<dbReference type="RefSeq" id="XP_022093310.1">
    <property type="nucleotide sequence ID" value="XM_022237618.1"/>
</dbReference>